<reference evidence="1" key="1">
    <citation type="submission" date="2017-05" db="EMBL/GenBank/DDBJ databases">
        <authorList>
            <person name="Varghese N."/>
            <person name="Submissions S."/>
        </authorList>
    </citation>
    <scope>NUCLEOTIDE SEQUENCE</scope>
    <source>
        <strain evidence="1">DSM 45262</strain>
    </source>
</reference>
<protein>
    <recommendedName>
        <fullName evidence="3">DUF2553 domain-containing protein</fullName>
    </recommendedName>
</protein>
<dbReference type="Pfam" id="PF10830">
    <property type="entry name" value="DUF2553"/>
    <property type="match status" value="1"/>
</dbReference>
<dbReference type="EMBL" id="FXTU01000001">
    <property type="protein sequence ID" value="SMP00908.1"/>
    <property type="molecule type" value="Genomic_DNA"/>
</dbReference>
<accession>A0AA45WIQ7</accession>
<name>A0AA45WIQ7_9BACL</name>
<dbReference type="Proteomes" id="UP001157946">
    <property type="component" value="Unassembled WGS sequence"/>
</dbReference>
<comment type="caution">
    <text evidence="1">The sequence shown here is derived from an EMBL/GenBank/DDBJ whole genome shotgun (WGS) entry which is preliminary data.</text>
</comment>
<proteinExistence type="predicted"/>
<dbReference type="RefSeq" id="WP_189318964.1">
    <property type="nucleotide sequence ID" value="NZ_FXTU01000001.1"/>
</dbReference>
<dbReference type="InterPro" id="IPR020140">
    <property type="entry name" value="Uncharacterised_YusG"/>
</dbReference>
<evidence type="ECO:0000313" key="2">
    <source>
        <dbReference type="Proteomes" id="UP001157946"/>
    </source>
</evidence>
<organism evidence="1 2">
    <name type="scientific">Laceyella tengchongensis</name>
    <dbReference type="NCBI Taxonomy" id="574699"/>
    <lineage>
        <taxon>Bacteria</taxon>
        <taxon>Bacillati</taxon>
        <taxon>Bacillota</taxon>
        <taxon>Bacilli</taxon>
        <taxon>Bacillales</taxon>
        <taxon>Thermoactinomycetaceae</taxon>
        <taxon>Laceyella</taxon>
    </lineage>
</organism>
<dbReference type="AlphaFoldDB" id="A0AA45WIQ7"/>
<gene>
    <name evidence="1" type="ORF">SAMN06265361_101192</name>
</gene>
<evidence type="ECO:0000313" key="1">
    <source>
        <dbReference type="EMBL" id="SMP00908.1"/>
    </source>
</evidence>
<evidence type="ECO:0008006" key="3">
    <source>
        <dbReference type="Google" id="ProtNLM"/>
    </source>
</evidence>
<keyword evidence="2" id="KW-1185">Reference proteome</keyword>
<sequence>MQRKTNVTDQVKIKLDNGKLVFSLGSQVIGEMRVSGERLALSPTYQLENGQLYQLSTKPATSTADSYVEHCDLGWC</sequence>